<dbReference type="Proteomes" id="UP000326877">
    <property type="component" value="Unassembled WGS sequence"/>
</dbReference>
<sequence length="168" mass="17395">MCLSIFITFTTLALSVQSANIQRDQRAEAQTYSGSGCSGAQSEFAVGNGACVAANGHSTKQDTGANGIRFTCNGCAAVPVDEGFCAYGISGLYGPIPRYALRLLSFVFHNGEWAVAVILGPAMLTSSIAAIHAIARAAWCGHNTVGLDVIPVFAITEAAALLPVPMKL</sequence>
<dbReference type="AlphaFoldDB" id="A0A5N7CIN0"/>
<accession>A0A5N7CIN0</accession>
<evidence type="ECO:0000256" key="1">
    <source>
        <dbReference type="SAM" id="SignalP"/>
    </source>
</evidence>
<gene>
    <name evidence="2" type="ORF">BDV23DRAFT_180154</name>
</gene>
<dbReference type="EMBL" id="ML735226">
    <property type="protein sequence ID" value="KAE8394041.1"/>
    <property type="molecule type" value="Genomic_DNA"/>
</dbReference>
<proteinExistence type="predicted"/>
<protein>
    <submittedName>
        <fullName evidence="2">Uncharacterized protein</fullName>
    </submittedName>
</protein>
<feature type="signal peptide" evidence="1">
    <location>
        <begin position="1"/>
        <end position="18"/>
    </location>
</feature>
<feature type="chain" id="PRO_5025070035" evidence="1">
    <location>
        <begin position="19"/>
        <end position="168"/>
    </location>
</feature>
<name>A0A5N7CIN0_PETAA</name>
<organism evidence="2">
    <name type="scientific">Petromyces alliaceus</name>
    <name type="common">Aspergillus alliaceus</name>
    <dbReference type="NCBI Taxonomy" id="209559"/>
    <lineage>
        <taxon>Eukaryota</taxon>
        <taxon>Fungi</taxon>
        <taxon>Dikarya</taxon>
        <taxon>Ascomycota</taxon>
        <taxon>Pezizomycotina</taxon>
        <taxon>Eurotiomycetes</taxon>
        <taxon>Eurotiomycetidae</taxon>
        <taxon>Eurotiales</taxon>
        <taxon>Aspergillaceae</taxon>
        <taxon>Aspergillus</taxon>
        <taxon>Aspergillus subgen. Circumdati</taxon>
    </lineage>
</organism>
<evidence type="ECO:0000313" key="2">
    <source>
        <dbReference type="EMBL" id="KAE8394041.1"/>
    </source>
</evidence>
<reference evidence="2" key="1">
    <citation type="submission" date="2019-04" db="EMBL/GenBank/DDBJ databases">
        <title>Friends and foes A comparative genomics studyof 23 Aspergillus species from section Flavi.</title>
        <authorList>
            <consortium name="DOE Joint Genome Institute"/>
            <person name="Kjaerbolling I."/>
            <person name="Vesth T."/>
            <person name="Frisvad J.C."/>
            <person name="Nybo J.L."/>
            <person name="Theobald S."/>
            <person name="Kildgaard S."/>
            <person name="Isbrandt T."/>
            <person name="Kuo A."/>
            <person name="Sato A."/>
            <person name="Lyhne E.K."/>
            <person name="Kogle M.E."/>
            <person name="Wiebenga A."/>
            <person name="Kun R.S."/>
            <person name="Lubbers R.J."/>
            <person name="Makela M.R."/>
            <person name="Barry K."/>
            <person name="Chovatia M."/>
            <person name="Clum A."/>
            <person name="Daum C."/>
            <person name="Haridas S."/>
            <person name="He G."/>
            <person name="LaButti K."/>
            <person name="Lipzen A."/>
            <person name="Mondo S."/>
            <person name="Riley R."/>
            <person name="Salamov A."/>
            <person name="Simmons B.A."/>
            <person name="Magnuson J.K."/>
            <person name="Henrissat B."/>
            <person name="Mortensen U.H."/>
            <person name="Larsen T.O."/>
            <person name="Devries R.P."/>
            <person name="Grigoriev I.V."/>
            <person name="Machida M."/>
            <person name="Baker S.E."/>
            <person name="Andersen M.R."/>
        </authorList>
    </citation>
    <scope>NUCLEOTIDE SEQUENCE [LARGE SCALE GENOMIC DNA]</scope>
    <source>
        <strain evidence="2">IBT 14317</strain>
    </source>
</reference>
<keyword evidence="1" id="KW-0732">Signal</keyword>